<dbReference type="InterPro" id="IPR018240">
    <property type="entry name" value="Clathrin_mu_CS"/>
</dbReference>
<dbReference type="Proteomes" id="UP000789901">
    <property type="component" value="Unassembled WGS sequence"/>
</dbReference>
<accession>A0ABN7UZR8</accession>
<reference evidence="8 9" key="1">
    <citation type="submission" date="2021-06" db="EMBL/GenBank/DDBJ databases">
        <authorList>
            <person name="Kallberg Y."/>
            <person name="Tangrot J."/>
            <person name="Rosling A."/>
        </authorList>
    </citation>
    <scope>NUCLEOTIDE SEQUENCE [LARGE SCALE GENOMIC DNA]</scope>
    <source>
        <strain evidence="8 9">120-4 pot B 10/14</strain>
    </source>
</reference>
<comment type="subcellular location">
    <subcellularLocation>
        <location evidence="1">Endomembrane system</location>
    </subcellularLocation>
</comment>
<keyword evidence="4 6" id="KW-0472">Membrane</keyword>
<comment type="caution">
    <text evidence="8">The sequence shown here is derived from an EMBL/GenBank/DDBJ whole genome shotgun (WGS) entry which is preliminary data.</text>
</comment>
<dbReference type="InterPro" id="IPR011012">
    <property type="entry name" value="Longin-like_dom_sf"/>
</dbReference>
<evidence type="ECO:0000256" key="2">
    <source>
        <dbReference type="ARBA" id="ARBA00022448"/>
    </source>
</evidence>
<evidence type="ECO:0000313" key="9">
    <source>
        <dbReference type="Proteomes" id="UP000789901"/>
    </source>
</evidence>
<evidence type="ECO:0000259" key="7">
    <source>
        <dbReference type="PROSITE" id="PS51072"/>
    </source>
</evidence>
<feature type="transmembrane region" description="Helical" evidence="6">
    <location>
        <begin position="589"/>
        <end position="607"/>
    </location>
</feature>
<keyword evidence="9" id="KW-1185">Reference proteome</keyword>
<evidence type="ECO:0000256" key="6">
    <source>
        <dbReference type="SAM" id="Phobius"/>
    </source>
</evidence>
<dbReference type="PROSITE" id="PS00990">
    <property type="entry name" value="CLAT_ADAPTOR_M_1"/>
    <property type="match status" value="1"/>
</dbReference>
<evidence type="ECO:0000256" key="4">
    <source>
        <dbReference type="ARBA" id="ARBA00023136"/>
    </source>
</evidence>
<feature type="compositionally biased region" description="Basic and acidic residues" evidence="5">
    <location>
        <begin position="803"/>
        <end position="815"/>
    </location>
</feature>
<protein>
    <submittedName>
        <fullName evidence="8">41736_t:CDS:1</fullName>
    </submittedName>
</protein>
<name>A0ABN7UZR8_GIGMA</name>
<dbReference type="InterPro" id="IPR036168">
    <property type="entry name" value="AP2_Mu_C_sf"/>
</dbReference>
<keyword evidence="6" id="KW-1133">Transmembrane helix</keyword>
<dbReference type="Pfam" id="PF06398">
    <property type="entry name" value="Pex24p"/>
    <property type="match status" value="1"/>
</dbReference>
<dbReference type="InterPro" id="IPR001392">
    <property type="entry name" value="Clathrin_mu"/>
</dbReference>
<evidence type="ECO:0000256" key="1">
    <source>
        <dbReference type="ARBA" id="ARBA00004308"/>
    </source>
</evidence>
<dbReference type="SUPFAM" id="SSF64356">
    <property type="entry name" value="SNARE-like"/>
    <property type="match status" value="1"/>
</dbReference>
<dbReference type="CDD" id="cd14835">
    <property type="entry name" value="AP1_Mu_N"/>
    <property type="match status" value="1"/>
</dbReference>
<keyword evidence="2" id="KW-0813">Transport</keyword>
<gene>
    <name evidence="8" type="ORF">GMARGA_LOCUS12652</name>
</gene>
<dbReference type="PANTHER" id="PTHR10529">
    <property type="entry name" value="AP COMPLEX SUBUNIT MU"/>
    <property type="match status" value="1"/>
</dbReference>
<evidence type="ECO:0000256" key="5">
    <source>
        <dbReference type="SAM" id="MobiDB-lite"/>
    </source>
</evidence>
<dbReference type="PRINTS" id="PR00314">
    <property type="entry name" value="CLATHRINADPT"/>
</dbReference>
<dbReference type="Gene3D" id="3.30.450.60">
    <property type="match status" value="1"/>
</dbReference>
<dbReference type="InterPro" id="IPR050431">
    <property type="entry name" value="Adaptor_comp_med_subunit"/>
</dbReference>
<dbReference type="InterPro" id="IPR010482">
    <property type="entry name" value="TECPR1-like_DysF"/>
</dbReference>
<dbReference type="EMBL" id="CAJVQB010007818">
    <property type="protein sequence ID" value="CAG8709527.1"/>
    <property type="molecule type" value="Genomic_DNA"/>
</dbReference>
<organism evidence="8 9">
    <name type="scientific">Gigaspora margarita</name>
    <dbReference type="NCBI Taxonomy" id="4874"/>
    <lineage>
        <taxon>Eukaryota</taxon>
        <taxon>Fungi</taxon>
        <taxon>Fungi incertae sedis</taxon>
        <taxon>Mucoromycota</taxon>
        <taxon>Glomeromycotina</taxon>
        <taxon>Glomeromycetes</taxon>
        <taxon>Diversisporales</taxon>
        <taxon>Gigasporaceae</taxon>
        <taxon>Gigaspora</taxon>
    </lineage>
</organism>
<dbReference type="Pfam" id="PF01217">
    <property type="entry name" value="Clat_adaptor_s"/>
    <property type="match status" value="1"/>
</dbReference>
<keyword evidence="3" id="KW-0653">Protein transport</keyword>
<dbReference type="SUPFAM" id="SSF49447">
    <property type="entry name" value="Second domain of Mu2 adaptin subunit (ap50) of ap2 adaptor"/>
    <property type="match status" value="1"/>
</dbReference>
<keyword evidence="6" id="KW-0812">Transmembrane</keyword>
<dbReference type="InterPro" id="IPR022775">
    <property type="entry name" value="AP_mu_sigma_su"/>
</dbReference>
<sequence length="815" mass="93645">MASAVFVLDLKGKVLISRNYRGDIPMSAAEKFMPLVLEAEEEQQAPTPCFTHEGINYLYIRHNNLYLLAITKKNSNATTILLFLHKLAEVFTEYFKELEEESIRDNFVIIYELLDEMMDFGYPQTTETKILQEYITQESHKLEIQVRPPMAVTNAVSWRSEGIKYRKNEVFLDVIESVNLLVNANGNVLRSEILGIIKMKCYLSGMPELRLGLNDKVMFESTGRSPSRGKAIEMEDVKFHQCVRLSRFENDRTISFIPPDAIVESYAGSRIEYMIKAKAQFKRRSTANNVEIYVPVPDDADTPKFRGGKEFLMRAHFGLPSVKNVDDPDKKPPIGVKFEIPYFTTSGIQVRYLKIVEKSGYQALPWAFFLANVSLDPDAPEAEMSSKVSRATPVTINNYNLSQQPHVDFIGSTPSSITRVLTYSSPLVHLFSYFLSLLSWSTKSPSESCLLVAAWWTICLYPKELIIYGTHVGLISWISWNWVEKGKSERLGKSNFTAASQLDLNKTVQEINTISDKLASFHKVLDHVNSYINWSDPVQTRKVLFGLAYSYPAWILFNYFVSLSWTFIIVGTCFLVWNSPWSKVIRYTLMQSQLFSGFVNFILGFLWSEGLQQEGSKSFSVRTRDLSDLFRKVKEQQKKIPLKNTSLKEDTKTSVDLIYRSNEYNELINDKDTFELPQRKVTETKSPENPNILIRKTIEWEWVDPDWWIDSEGAADKEGWEYFDNRWNNPSSKGGFRKYTRRRKWAKTAKMIETIQKIENPSNSTPKSDEKIELNENTDDSCINNESSLNDHKIEGSSTQIKNPDESLSMKEASS</sequence>
<proteinExistence type="predicted"/>
<feature type="domain" description="MHD" evidence="7">
    <location>
        <begin position="167"/>
        <end position="419"/>
    </location>
</feature>
<feature type="region of interest" description="Disordered" evidence="5">
    <location>
        <begin position="759"/>
        <end position="815"/>
    </location>
</feature>
<dbReference type="Pfam" id="PF00928">
    <property type="entry name" value="Adap_comp_sub"/>
    <property type="match status" value="2"/>
</dbReference>
<evidence type="ECO:0000256" key="3">
    <source>
        <dbReference type="ARBA" id="ARBA00022927"/>
    </source>
</evidence>
<evidence type="ECO:0000313" key="8">
    <source>
        <dbReference type="EMBL" id="CAG8709527.1"/>
    </source>
</evidence>
<feature type="transmembrane region" description="Helical" evidence="6">
    <location>
        <begin position="551"/>
        <end position="577"/>
    </location>
</feature>
<dbReference type="InterPro" id="IPR028565">
    <property type="entry name" value="MHD"/>
</dbReference>
<dbReference type="CDD" id="cd09250">
    <property type="entry name" value="AP-1_Mu1_Cterm"/>
    <property type="match status" value="1"/>
</dbReference>
<dbReference type="PROSITE" id="PS51072">
    <property type="entry name" value="MHD"/>
    <property type="match status" value="1"/>
</dbReference>
<dbReference type="Gene3D" id="2.60.40.1170">
    <property type="entry name" value="Mu homology domain, subdomain B"/>
    <property type="match status" value="4"/>
</dbReference>